<gene>
    <name evidence="2" type="ORF">MINT15_07060</name>
</gene>
<name>A0A837DC61_9PSEU</name>
<organism evidence="2 3">
    <name type="scientific">Saccharomonospora viridis</name>
    <dbReference type="NCBI Taxonomy" id="1852"/>
    <lineage>
        <taxon>Bacteria</taxon>
        <taxon>Bacillati</taxon>
        <taxon>Actinomycetota</taxon>
        <taxon>Actinomycetes</taxon>
        <taxon>Pseudonocardiales</taxon>
        <taxon>Pseudonocardiaceae</taxon>
        <taxon>Saccharomonospora</taxon>
    </lineage>
</organism>
<evidence type="ECO:0000313" key="2">
    <source>
        <dbReference type="EMBL" id="KHF45489.1"/>
    </source>
</evidence>
<feature type="region of interest" description="Disordered" evidence="1">
    <location>
        <begin position="1"/>
        <end position="51"/>
    </location>
</feature>
<comment type="caution">
    <text evidence="2">The sequence shown here is derived from an EMBL/GenBank/DDBJ whole genome shotgun (WGS) entry which is preliminary data.</text>
</comment>
<evidence type="ECO:0000313" key="3">
    <source>
        <dbReference type="Proteomes" id="UP000030848"/>
    </source>
</evidence>
<sequence length="51" mass="5671">MSRRADGSASRRVDTERARCRTDTEAATNVESDIARATPRPAYHVPDLGKR</sequence>
<evidence type="ECO:0000256" key="1">
    <source>
        <dbReference type="SAM" id="MobiDB-lite"/>
    </source>
</evidence>
<dbReference type="Proteomes" id="UP000030848">
    <property type="component" value="Unassembled WGS sequence"/>
</dbReference>
<reference evidence="2 3" key="1">
    <citation type="submission" date="2014-10" db="EMBL/GenBank/DDBJ databases">
        <title>Genome sequence of Micropolyspora internatus JCM3315.</title>
        <authorList>
            <person name="Shin S.-K."/>
            <person name="Yi H."/>
        </authorList>
    </citation>
    <scope>NUCLEOTIDE SEQUENCE [LARGE SCALE GENOMIC DNA]</scope>
    <source>
        <strain evidence="2 3">JCM 3315</strain>
    </source>
</reference>
<proteinExistence type="predicted"/>
<accession>A0A837DC61</accession>
<feature type="compositionally biased region" description="Basic and acidic residues" evidence="1">
    <location>
        <begin position="1"/>
        <end position="24"/>
    </location>
</feature>
<dbReference type="EMBL" id="JRZE01000002">
    <property type="protein sequence ID" value="KHF45489.1"/>
    <property type="molecule type" value="Genomic_DNA"/>
</dbReference>
<dbReference type="AlphaFoldDB" id="A0A837DC61"/>
<protein>
    <submittedName>
        <fullName evidence="2">Uncharacterized protein</fullName>
    </submittedName>
</protein>